<protein>
    <submittedName>
        <fullName evidence="2">Uncharacterized protein</fullName>
    </submittedName>
</protein>
<accession>A0A284RK73</accession>
<dbReference type="AlphaFoldDB" id="A0A284RK73"/>
<feature type="compositionally biased region" description="Basic and acidic residues" evidence="1">
    <location>
        <begin position="188"/>
        <end position="198"/>
    </location>
</feature>
<name>A0A284RK73_ARMOS</name>
<evidence type="ECO:0000313" key="3">
    <source>
        <dbReference type="Proteomes" id="UP000219338"/>
    </source>
</evidence>
<proteinExistence type="predicted"/>
<sequence>MEIHQPVMNGKTQRDDSLDFTCLMGTFTFNLDVAEQHMKAEFTNQIILKAEKPIVISVNDTIPEPSFPIVFEGDPSQAKKFDAMHRFMKIFQTYRNPFLFTTAFSPTTSAPSSVIPPSGSSGPICDMRGKARVSGPLSSKQPSQQKKIQSLQSARDKFADLSGTYAPLPIPAWVTANAGIDQNSKRSQQREEQVRRLQSEPNMKNNQDHNKGYVFPDPGLLVFASATRQSSYFHQWEHCQDGLIYRISSSASNATPVHPQVWRELLSMPFKKESTTTTKDHNIMLEMMGTALQAAGAKTTL</sequence>
<gene>
    <name evidence="2" type="ORF">ARMOST_12532</name>
</gene>
<dbReference type="OMA" id="HNIMLEM"/>
<evidence type="ECO:0000313" key="2">
    <source>
        <dbReference type="EMBL" id="SJL09156.1"/>
    </source>
</evidence>
<feature type="compositionally biased region" description="Low complexity" evidence="1">
    <location>
        <begin position="107"/>
        <end position="124"/>
    </location>
</feature>
<evidence type="ECO:0000256" key="1">
    <source>
        <dbReference type="SAM" id="MobiDB-lite"/>
    </source>
</evidence>
<dbReference type="STRING" id="47428.A0A284RK73"/>
<dbReference type="Proteomes" id="UP000219338">
    <property type="component" value="Unassembled WGS sequence"/>
</dbReference>
<dbReference type="OrthoDB" id="2634326at2759"/>
<organism evidence="2 3">
    <name type="scientific">Armillaria ostoyae</name>
    <name type="common">Armillaria root rot fungus</name>
    <dbReference type="NCBI Taxonomy" id="47428"/>
    <lineage>
        <taxon>Eukaryota</taxon>
        <taxon>Fungi</taxon>
        <taxon>Dikarya</taxon>
        <taxon>Basidiomycota</taxon>
        <taxon>Agaricomycotina</taxon>
        <taxon>Agaricomycetes</taxon>
        <taxon>Agaricomycetidae</taxon>
        <taxon>Agaricales</taxon>
        <taxon>Marasmiineae</taxon>
        <taxon>Physalacriaceae</taxon>
        <taxon>Armillaria</taxon>
    </lineage>
</organism>
<keyword evidence="3" id="KW-1185">Reference proteome</keyword>
<feature type="region of interest" description="Disordered" evidence="1">
    <location>
        <begin position="181"/>
        <end position="211"/>
    </location>
</feature>
<feature type="region of interest" description="Disordered" evidence="1">
    <location>
        <begin position="107"/>
        <end position="144"/>
    </location>
</feature>
<reference evidence="3" key="1">
    <citation type="journal article" date="2017" name="Nat. Ecol. Evol.">
        <title>Genome expansion and lineage-specific genetic innovations in the forest pathogenic fungi Armillaria.</title>
        <authorList>
            <person name="Sipos G."/>
            <person name="Prasanna A.N."/>
            <person name="Walter M.C."/>
            <person name="O'Connor E."/>
            <person name="Balint B."/>
            <person name="Krizsan K."/>
            <person name="Kiss B."/>
            <person name="Hess J."/>
            <person name="Varga T."/>
            <person name="Slot J."/>
            <person name="Riley R."/>
            <person name="Boka B."/>
            <person name="Rigling D."/>
            <person name="Barry K."/>
            <person name="Lee J."/>
            <person name="Mihaltcheva S."/>
            <person name="LaButti K."/>
            <person name="Lipzen A."/>
            <person name="Waldron R."/>
            <person name="Moloney N.M."/>
            <person name="Sperisen C."/>
            <person name="Kredics L."/>
            <person name="Vagvoelgyi C."/>
            <person name="Patrignani A."/>
            <person name="Fitzpatrick D."/>
            <person name="Nagy I."/>
            <person name="Doyle S."/>
            <person name="Anderson J.B."/>
            <person name="Grigoriev I.V."/>
            <person name="Gueldener U."/>
            <person name="Muensterkoetter M."/>
            <person name="Nagy L.G."/>
        </authorList>
    </citation>
    <scope>NUCLEOTIDE SEQUENCE [LARGE SCALE GENOMIC DNA]</scope>
    <source>
        <strain evidence="3">C18/9</strain>
    </source>
</reference>
<dbReference type="EMBL" id="FUEG01000010">
    <property type="protein sequence ID" value="SJL09156.1"/>
    <property type="molecule type" value="Genomic_DNA"/>
</dbReference>